<evidence type="ECO:0000259" key="6">
    <source>
        <dbReference type="PROSITE" id="PS50043"/>
    </source>
</evidence>
<dbReference type="PANTHER" id="PTHR43214:SF24">
    <property type="entry name" value="TRANSCRIPTIONAL REGULATORY PROTEIN NARL-RELATED"/>
    <property type="match status" value="1"/>
</dbReference>
<evidence type="ECO:0000259" key="7">
    <source>
        <dbReference type="PROSITE" id="PS50110"/>
    </source>
</evidence>
<dbReference type="Pfam" id="PF00196">
    <property type="entry name" value="GerE"/>
    <property type="match status" value="1"/>
</dbReference>
<dbReference type="InterPro" id="IPR000792">
    <property type="entry name" value="Tscrpt_reg_LuxR_C"/>
</dbReference>
<dbReference type="GO" id="GO:0000160">
    <property type="term" value="P:phosphorelay signal transduction system"/>
    <property type="evidence" value="ECO:0007669"/>
    <property type="project" value="InterPro"/>
</dbReference>
<evidence type="ECO:0000256" key="4">
    <source>
        <dbReference type="ARBA" id="ARBA00023163"/>
    </source>
</evidence>
<dbReference type="InterPro" id="IPR001789">
    <property type="entry name" value="Sig_transdc_resp-reg_receiver"/>
</dbReference>
<feature type="modified residue" description="4-aspartylphosphate" evidence="5">
    <location>
        <position position="50"/>
    </location>
</feature>
<name>A0A4Y3QFV3_MICTE</name>
<evidence type="ECO:0000256" key="5">
    <source>
        <dbReference type="PROSITE-ProRule" id="PRU00169"/>
    </source>
</evidence>
<dbReference type="SUPFAM" id="SSF46894">
    <property type="entry name" value="C-terminal effector domain of the bipartite response regulators"/>
    <property type="match status" value="1"/>
</dbReference>
<accession>A0A4Y3QFV3</accession>
<evidence type="ECO:0000313" key="8">
    <source>
        <dbReference type="EMBL" id="GEB44136.1"/>
    </source>
</evidence>
<dbReference type="InterPro" id="IPR039420">
    <property type="entry name" value="WalR-like"/>
</dbReference>
<sequence length="212" mass="22339">MVVVDDEALVRSGFSFILNAADDIEVVAAVDGPDALAVIRALRPDLVLLDIRMPGVGGLDILAALRDDAERPVVGILTTFAADESITRALRDGASGFLVKDTDPAHLAAMVRSLVAGGVVLSPEVSRALVEGYAGRPDLDASRRVALLTDRERDVLGYLPTGDSNAEIGRRLHLSSATVKDHVSSILNKLSVSSRVEAALIAQRAGSPADRR</sequence>
<dbReference type="AlphaFoldDB" id="A0A4Y3QFV3"/>
<gene>
    <name evidence="8" type="ORF">MTE01_00810</name>
</gene>
<dbReference type="GO" id="GO:0006355">
    <property type="term" value="P:regulation of DNA-templated transcription"/>
    <property type="evidence" value="ECO:0007669"/>
    <property type="project" value="InterPro"/>
</dbReference>
<dbReference type="PROSITE" id="PS50043">
    <property type="entry name" value="HTH_LUXR_2"/>
    <property type="match status" value="1"/>
</dbReference>
<dbReference type="CDD" id="cd17535">
    <property type="entry name" value="REC_NarL-like"/>
    <property type="match status" value="1"/>
</dbReference>
<keyword evidence="4" id="KW-0804">Transcription</keyword>
<keyword evidence="2" id="KW-0805">Transcription regulation</keyword>
<keyword evidence="3 8" id="KW-0238">DNA-binding</keyword>
<dbReference type="SMART" id="SM00448">
    <property type="entry name" value="REC"/>
    <property type="match status" value="1"/>
</dbReference>
<evidence type="ECO:0000256" key="3">
    <source>
        <dbReference type="ARBA" id="ARBA00023125"/>
    </source>
</evidence>
<keyword evidence="1 5" id="KW-0597">Phosphoprotein</keyword>
<evidence type="ECO:0000256" key="2">
    <source>
        <dbReference type="ARBA" id="ARBA00023015"/>
    </source>
</evidence>
<evidence type="ECO:0000313" key="9">
    <source>
        <dbReference type="Proteomes" id="UP000319525"/>
    </source>
</evidence>
<dbReference type="PROSITE" id="PS00622">
    <property type="entry name" value="HTH_LUXR_1"/>
    <property type="match status" value="1"/>
</dbReference>
<proteinExistence type="predicted"/>
<reference evidence="8 9" key="1">
    <citation type="submission" date="2019-06" db="EMBL/GenBank/DDBJ databases">
        <title>Whole genome shotgun sequence of Microbacterium testaceum NBRC 12675.</title>
        <authorList>
            <person name="Hosoyama A."/>
            <person name="Uohara A."/>
            <person name="Ohji S."/>
            <person name="Ichikawa N."/>
        </authorList>
    </citation>
    <scope>NUCLEOTIDE SEQUENCE [LARGE SCALE GENOMIC DNA]</scope>
    <source>
        <strain evidence="8 9">NBRC 12675</strain>
    </source>
</reference>
<dbReference type="Pfam" id="PF00072">
    <property type="entry name" value="Response_reg"/>
    <property type="match status" value="1"/>
</dbReference>
<organism evidence="8 9">
    <name type="scientific">Microbacterium testaceum</name>
    <name type="common">Aureobacterium testaceum</name>
    <name type="synonym">Brevibacterium testaceum</name>
    <dbReference type="NCBI Taxonomy" id="2033"/>
    <lineage>
        <taxon>Bacteria</taxon>
        <taxon>Bacillati</taxon>
        <taxon>Actinomycetota</taxon>
        <taxon>Actinomycetes</taxon>
        <taxon>Micrococcales</taxon>
        <taxon>Microbacteriaceae</taxon>
        <taxon>Microbacterium</taxon>
    </lineage>
</organism>
<feature type="domain" description="HTH luxR-type" evidence="6">
    <location>
        <begin position="141"/>
        <end position="206"/>
    </location>
</feature>
<dbReference type="Proteomes" id="UP000319525">
    <property type="component" value="Unassembled WGS sequence"/>
</dbReference>
<dbReference type="SUPFAM" id="SSF52172">
    <property type="entry name" value="CheY-like"/>
    <property type="match status" value="1"/>
</dbReference>
<dbReference type="CDD" id="cd06170">
    <property type="entry name" value="LuxR_C_like"/>
    <property type="match status" value="1"/>
</dbReference>
<protein>
    <submittedName>
        <fullName evidence="8">DNA-binding response regulator</fullName>
    </submittedName>
</protein>
<dbReference type="InterPro" id="IPR016032">
    <property type="entry name" value="Sig_transdc_resp-reg_C-effctor"/>
</dbReference>
<dbReference type="PROSITE" id="PS50110">
    <property type="entry name" value="RESPONSE_REGULATORY"/>
    <property type="match status" value="1"/>
</dbReference>
<feature type="domain" description="Response regulatory" evidence="7">
    <location>
        <begin position="1"/>
        <end position="115"/>
    </location>
</feature>
<dbReference type="InterPro" id="IPR058245">
    <property type="entry name" value="NreC/VraR/RcsB-like_REC"/>
</dbReference>
<dbReference type="GO" id="GO:0003677">
    <property type="term" value="F:DNA binding"/>
    <property type="evidence" value="ECO:0007669"/>
    <property type="project" value="UniProtKB-KW"/>
</dbReference>
<dbReference type="SMART" id="SM00421">
    <property type="entry name" value="HTH_LUXR"/>
    <property type="match status" value="1"/>
</dbReference>
<comment type="caution">
    <text evidence="8">The sequence shown here is derived from an EMBL/GenBank/DDBJ whole genome shotgun (WGS) entry which is preliminary data.</text>
</comment>
<dbReference type="EMBL" id="BJML01000001">
    <property type="protein sequence ID" value="GEB44136.1"/>
    <property type="molecule type" value="Genomic_DNA"/>
</dbReference>
<evidence type="ECO:0000256" key="1">
    <source>
        <dbReference type="ARBA" id="ARBA00022553"/>
    </source>
</evidence>
<dbReference type="PANTHER" id="PTHR43214">
    <property type="entry name" value="TWO-COMPONENT RESPONSE REGULATOR"/>
    <property type="match status" value="1"/>
</dbReference>
<dbReference type="PRINTS" id="PR00038">
    <property type="entry name" value="HTHLUXR"/>
</dbReference>
<dbReference type="Gene3D" id="3.40.50.2300">
    <property type="match status" value="1"/>
</dbReference>
<dbReference type="InterPro" id="IPR011006">
    <property type="entry name" value="CheY-like_superfamily"/>
</dbReference>